<feature type="domain" description="Mediator of RNA polymerase II transcription subunit 16 central helical bridge" evidence="13">
    <location>
        <begin position="301"/>
        <end position="391"/>
    </location>
</feature>
<dbReference type="Pfam" id="PF11635">
    <property type="entry name" value="Med16_N"/>
    <property type="match status" value="1"/>
</dbReference>
<evidence type="ECO:0000259" key="13">
    <source>
        <dbReference type="Pfam" id="PF20718"/>
    </source>
</evidence>
<evidence type="ECO:0000259" key="12">
    <source>
        <dbReference type="Pfam" id="PF11635"/>
    </source>
</evidence>
<organism evidence="14 15">
    <name type="scientific">Nematostella vectensis</name>
    <name type="common">Starlet sea anemone</name>
    <dbReference type="NCBI Taxonomy" id="45351"/>
    <lineage>
        <taxon>Eukaryota</taxon>
        <taxon>Metazoa</taxon>
        <taxon>Cnidaria</taxon>
        <taxon>Anthozoa</taxon>
        <taxon>Hexacorallia</taxon>
        <taxon>Actiniaria</taxon>
        <taxon>Edwardsiidae</taxon>
        <taxon>Nematostella</taxon>
    </lineage>
</organism>
<dbReference type="InterPro" id="IPR048616">
    <property type="entry name" value="MED16_bridge"/>
</dbReference>
<feature type="non-terminal residue" evidence="14">
    <location>
        <position position="391"/>
    </location>
</feature>
<dbReference type="eggNOG" id="ENOG502QQ3H">
    <property type="taxonomic scope" value="Eukaryota"/>
</dbReference>
<dbReference type="InterPro" id="IPR021665">
    <property type="entry name" value="Mediator_Med16_N"/>
</dbReference>
<comment type="function">
    <text evidence="11">Component of the Mediator complex, a coactivator involved in the regulated transcription of nearly all RNA polymerase II-dependent genes. Mediator functions as a bridge to convey information from gene-specific regulatory proteins to the basal RNA polymerase II transcription machinery. Mediator is recruited to promoters by direct interactions with regulatory proteins and serves as a scaffold for the assembly of a functional preinitiation complex with RNA polymerase II and the general transcription factors.</text>
</comment>
<evidence type="ECO:0000313" key="14">
    <source>
        <dbReference type="EMBL" id="EDO39653.1"/>
    </source>
</evidence>
<dbReference type="PANTHER" id="PTHR13224">
    <property type="entry name" value="THYROID HORMONE RECEPTOR-ASSOCIATED PROTEIN-RELATED"/>
    <property type="match status" value="1"/>
</dbReference>
<sequence>MYFFVLLSFESDHEHLIQHLLWDGTGSRLLSVDESGMCRLWAMKDYLLNDWYQVAEADVGEGESLVCISWIDSGLKVSFSLYSLRIVERFDHFKPSLNKPPFTEFGGKAQDGWISISETGLICVTKLKPKTQITRKQLAPVRSHVAVSDLAYTSNGKVIVATNNGDKSTSVQFYRVQLKTGPKRPFGSCIKRWDMKKEGIQLHQKFQNFQCRACTQPQTFRWSCVATYIDGAQMTALALPRLPCKVDDYPGITYPNKSLAVGLDNEKIQVSHKNTFVILIVFLINTEVVDRARFKRNLVDLFEYCLITGWDWWDVLIAAHIGAPQDTIDGVLKQLLDELSYQHPISQHMMAAKTTALKASLYRCTKDGSGQAMDCYATQFLFAVALALRSL</sequence>
<keyword evidence="15" id="KW-1185">Reference proteome</keyword>
<keyword evidence="5" id="KW-0677">Repeat</keyword>
<dbReference type="Pfam" id="PF20718">
    <property type="entry name" value="Med16_bridge"/>
    <property type="match status" value="1"/>
</dbReference>
<evidence type="ECO:0000256" key="10">
    <source>
        <dbReference type="ARBA" id="ARBA00032015"/>
    </source>
</evidence>
<dbReference type="Gene3D" id="2.130.10.10">
    <property type="entry name" value="YVTN repeat-like/Quinoprotein amine dehydrogenase"/>
    <property type="match status" value="1"/>
</dbReference>
<evidence type="ECO:0000256" key="6">
    <source>
        <dbReference type="ARBA" id="ARBA00023015"/>
    </source>
</evidence>
<evidence type="ECO:0000256" key="5">
    <source>
        <dbReference type="ARBA" id="ARBA00022737"/>
    </source>
</evidence>
<dbReference type="AlphaFoldDB" id="A7S9D6"/>
<dbReference type="Proteomes" id="UP000001593">
    <property type="component" value="Unassembled WGS sequence"/>
</dbReference>
<accession>A7S9D6</accession>
<proteinExistence type="inferred from homology"/>
<dbReference type="HOGENOM" id="CLU_707099_0_0_1"/>
<comment type="subcellular location">
    <subcellularLocation>
        <location evidence="1 11">Nucleus</location>
    </subcellularLocation>
</comment>
<name>A7S9D6_NEMVE</name>
<evidence type="ECO:0000256" key="8">
    <source>
        <dbReference type="ARBA" id="ARBA00023163"/>
    </source>
</evidence>
<dbReference type="InParanoid" id="A7S9D6"/>
<feature type="domain" description="Mediator complex subunit Med16 N-terminal" evidence="12">
    <location>
        <begin position="62"/>
        <end position="180"/>
    </location>
</feature>
<evidence type="ECO:0000256" key="3">
    <source>
        <dbReference type="ARBA" id="ARBA00019614"/>
    </source>
</evidence>
<gene>
    <name evidence="11" type="primary">MED16</name>
    <name evidence="14" type="ORF">NEMVEDRAFT_v1g109957</name>
</gene>
<dbReference type="InterPro" id="IPR015943">
    <property type="entry name" value="WD40/YVTN_repeat-like_dom_sf"/>
</dbReference>
<evidence type="ECO:0000313" key="15">
    <source>
        <dbReference type="Proteomes" id="UP000001593"/>
    </source>
</evidence>
<evidence type="ECO:0000256" key="9">
    <source>
        <dbReference type="ARBA" id="ARBA00023242"/>
    </source>
</evidence>
<dbReference type="STRING" id="45351.A7S9D6"/>
<evidence type="ECO:0000256" key="4">
    <source>
        <dbReference type="ARBA" id="ARBA00022574"/>
    </source>
</evidence>
<dbReference type="EMBL" id="DS469603">
    <property type="protein sequence ID" value="EDO39653.1"/>
    <property type="molecule type" value="Genomic_DNA"/>
</dbReference>
<comment type="similarity">
    <text evidence="2 11">Belongs to the Mediator complex subunit 16 family.</text>
</comment>
<comment type="subunit">
    <text evidence="11">Component of the Mediator complex.</text>
</comment>
<dbReference type="InterPro" id="IPR048338">
    <property type="entry name" value="Mediator_Med16"/>
</dbReference>
<keyword evidence="9 11" id="KW-0539">Nucleus</keyword>
<keyword evidence="4" id="KW-0853">WD repeat</keyword>
<dbReference type="PhylomeDB" id="A7S9D6"/>
<dbReference type="GO" id="GO:0016592">
    <property type="term" value="C:mediator complex"/>
    <property type="evidence" value="ECO:0007669"/>
    <property type="project" value="InterPro"/>
</dbReference>
<keyword evidence="7 11" id="KW-0010">Activator</keyword>
<evidence type="ECO:0000256" key="1">
    <source>
        <dbReference type="ARBA" id="ARBA00004123"/>
    </source>
</evidence>
<evidence type="ECO:0000256" key="11">
    <source>
        <dbReference type="RuleBase" id="RU364149"/>
    </source>
</evidence>
<evidence type="ECO:0000256" key="7">
    <source>
        <dbReference type="ARBA" id="ARBA00023159"/>
    </source>
</evidence>
<protein>
    <recommendedName>
        <fullName evidence="3 11">Mediator of RNA polymerase II transcription subunit 16</fullName>
    </recommendedName>
    <alternativeName>
        <fullName evidence="10 11">Mediator complex subunit 16</fullName>
    </alternativeName>
</protein>
<dbReference type="SUPFAM" id="SSF101908">
    <property type="entry name" value="Putative isomerase YbhE"/>
    <property type="match status" value="1"/>
</dbReference>
<evidence type="ECO:0000256" key="2">
    <source>
        <dbReference type="ARBA" id="ARBA00006543"/>
    </source>
</evidence>
<keyword evidence="8 11" id="KW-0804">Transcription</keyword>
<reference evidence="14 15" key="1">
    <citation type="journal article" date="2007" name="Science">
        <title>Sea anemone genome reveals ancestral eumetazoan gene repertoire and genomic organization.</title>
        <authorList>
            <person name="Putnam N.H."/>
            <person name="Srivastava M."/>
            <person name="Hellsten U."/>
            <person name="Dirks B."/>
            <person name="Chapman J."/>
            <person name="Salamov A."/>
            <person name="Terry A."/>
            <person name="Shapiro H."/>
            <person name="Lindquist E."/>
            <person name="Kapitonov V.V."/>
            <person name="Jurka J."/>
            <person name="Genikhovich G."/>
            <person name="Grigoriev I.V."/>
            <person name="Lucas S.M."/>
            <person name="Steele R.E."/>
            <person name="Finnerty J.R."/>
            <person name="Technau U."/>
            <person name="Martindale M.Q."/>
            <person name="Rokhsar D.S."/>
        </authorList>
    </citation>
    <scope>NUCLEOTIDE SEQUENCE [LARGE SCALE GENOMIC DNA]</scope>
    <source>
        <strain evidence="15">CH2 X CH6</strain>
    </source>
</reference>
<dbReference type="PANTHER" id="PTHR13224:SF6">
    <property type="entry name" value="MEDIATOR OF RNA POLYMERASE II TRANSCRIPTION SUBUNIT 16"/>
    <property type="match status" value="1"/>
</dbReference>
<keyword evidence="6 11" id="KW-0805">Transcription regulation</keyword>